<dbReference type="GO" id="GO:0046168">
    <property type="term" value="P:glycerol-3-phosphate catabolic process"/>
    <property type="evidence" value="ECO:0007669"/>
    <property type="project" value="TreeGrafter"/>
</dbReference>
<dbReference type="GO" id="GO:0004368">
    <property type="term" value="F:glycerol-3-phosphate dehydrogenase (quinone) activity"/>
    <property type="evidence" value="ECO:0007669"/>
    <property type="project" value="InterPro"/>
</dbReference>
<dbReference type="PRINTS" id="PR01001">
    <property type="entry name" value="FADG3PDH"/>
</dbReference>
<dbReference type="PANTHER" id="PTHR11985:SF15">
    <property type="entry name" value="GLYCEROL-3-PHOSPHATE DEHYDROGENASE, MITOCHONDRIAL"/>
    <property type="match status" value="1"/>
</dbReference>
<evidence type="ECO:0000259" key="6">
    <source>
        <dbReference type="Pfam" id="PF01266"/>
    </source>
</evidence>
<evidence type="ECO:0000256" key="2">
    <source>
        <dbReference type="ARBA" id="ARBA00007330"/>
    </source>
</evidence>
<proteinExistence type="inferred from homology"/>
<dbReference type="PROSITE" id="PS00978">
    <property type="entry name" value="FAD_G3PDH_2"/>
    <property type="match status" value="1"/>
</dbReference>
<reference evidence="8" key="1">
    <citation type="journal article" date="2015" name="Nature">
        <title>Complex archaea that bridge the gap between prokaryotes and eukaryotes.</title>
        <authorList>
            <person name="Spang A."/>
            <person name="Saw J.H."/>
            <person name="Jorgensen S.L."/>
            <person name="Zaremba-Niedzwiedzka K."/>
            <person name="Martijn J."/>
            <person name="Lind A.E."/>
            <person name="van Eijk R."/>
            <person name="Schleper C."/>
            <person name="Guy L."/>
            <person name="Ettema T.J."/>
        </authorList>
    </citation>
    <scope>NUCLEOTIDE SEQUENCE</scope>
</reference>
<dbReference type="Gene3D" id="1.10.8.870">
    <property type="entry name" value="Alpha-glycerophosphate oxidase, cap domain"/>
    <property type="match status" value="1"/>
</dbReference>
<sequence>MIVSSGAPATAMPSDVDLLVVGGGINGAGIAADAAGRGLSVLLCEKNDLGGATSSASTKLIHGGLRYLEYYEFRLVRESLAEREVLLRAAPHIVWPLRFRLPHQPSQRPSWMIRAGLFLYDHLGKRVTLPASKGIRFGEDSPLVPELKKGFEYSDCWVDDARLVILNAMQARQHGAVIKTRTACTGLTAATDANDHPVWHATLTDSESGATSQVVARCVVNAAGPWVSHLGKALTPQTPPEPVRLVKGSHIVVPRLYDGDEAYMLQHSDGRVIFVIPYENEFSLIGTTEQDFSADPVEARISQQEITYLLDIVNQYFHKGVSEKDVKHHFSGIRPLIDEEVENASKVSRDYTLELDLAPAPLLTVYGGKITTYRRLAESVLHKLAPLFPGMTEDWTATATLPGGDFTSQDSLSDRLATEYPWLEAALRERWVKQYGMLVYQLLGDAADLSALGVSIGPGLYAREVDYLCSQEWARTVDDILWRRTKLGLWFDDAARATLENYLQARTVKGN</sequence>
<dbReference type="Pfam" id="PF01266">
    <property type="entry name" value="DAO"/>
    <property type="match status" value="1"/>
</dbReference>
<evidence type="ECO:0000256" key="3">
    <source>
        <dbReference type="ARBA" id="ARBA00022630"/>
    </source>
</evidence>
<keyword evidence="3" id="KW-0285">Flavoprotein</keyword>
<dbReference type="PROSITE" id="PS00977">
    <property type="entry name" value="FAD_G3PDH_1"/>
    <property type="match status" value="1"/>
</dbReference>
<dbReference type="NCBIfam" id="NF009906">
    <property type="entry name" value="PRK13369.1"/>
    <property type="match status" value="1"/>
</dbReference>
<evidence type="ECO:0000256" key="5">
    <source>
        <dbReference type="ARBA" id="ARBA00023002"/>
    </source>
</evidence>
<dbReference type="InterPro" id="IPR006076">
    <property type="entry name" value="FAD-dep_OxRdtase"/>
</dbReference>
<dbReference type="AlphaFoldDB" id="A0A0F9YL40"/>
<dbReference type="InterPro" id="IPR036188">
    <property type="entry name" value="FAD/NAD-bd_sf"/>
</dbReference>
<evidence type="ECO:0000259" key="7">
    <source>
        <dbReference type="Pfam" id="PF16901"/>
    </source>
</evidence>
<evidence type="ECO:0008006" key="9">
    <source>
        <dbReference type="Google" id="ProtNLM"/>
    </source>
</evidence>
<feature type="domain" description="FAD dependent oxidoreductase" evidence="6">
    <location>
        <begin position="17"/>
        <end position="339"/>
    </location>
</feature>
<keyword evidence="4" id="KW-0274">FAD</keyword>
<dbReference type="InterPro" id="IPR038299">
    <property type="entry name" value="DAO_C_sf"/>
</dbReference>
<protein>
    <recommendedName>
        <fullName evidence="9">FAD dependent oxidoreductase domain-containing protein</fullName>
    </recommendedName>
</protein>
<dbReference type="Gene3D" id="6.10.250.1890">
    <property type="match status" value="1"/>
</dbReference>
<comment type="cofactor">
    <cofactor evidence="1">
        <name>FAD</name>
        <dbReference type="ChEBI" id="CHEBI:57692"/>
    </cofactor>
</comment>
<accession>A0A0F9YL40</accession>
<dbReference type="PANTHER" id="PTHR11985">
    <property type="entry name" value="GLYCEROL-3-PHOSPHATE DEHYDROGENASE"/>
    <property type="match status" value="1"/>
</dbReference>
<name>A0A0F9YL40_9ZZZZ</name>
<organism evidence="8">
    <name type="scientific">marine sediment metagenome</name>
    <dbReference type="NCBI Taxonomy" id="412755"/>
    <lineage>
        <taxon>unclassified sequences</taxon>
        <taxon>metagenomes</taxon>
        <taxon>ecological metagenomes</taxon>
    </lineage>
</organism>
<feature type="domain" description="Alpha-glycerophosphate oxidase C-terminal" evidence="7">
    <location>
        <begin position="396"/>
        <end position="501"/>
    </location>
</feature>
<dbReference type="InterPro" id="IPR031656">
    <property type="entry name" value="DAO_C"/>
</dbReference>
<keyword evidence="5" id="KW-0560">Oxidoreductase</keyword>
<dbReference type="Gene3D" id="3.50.50.60">
    <property type="entry name" value="FAD/NAD(P)-binding domain"/>
    <property type="match status" value="1"/>
</dbReference>
<dbReference type="SUPFAM" id="SSF51905">
    <property type="entry name" value="FAD/NAD(P)-binding domain"/>
    <property type="match status" value="1"/>
</dbReference>
<evidence type="ECO:0000313" key="8">
    <source>
        <dbReference type="EMBL" id="KKO05274.1"/>
    </source>
</evidence>
<dbReference type="EMBL" id="LAZR01000019">
    <property type="protein sequence ID" value="KKO05274.1"/>
    <property type="molecule type" value="Genomic_DNA"/>
</dbReference>
<dbReference type="Pfam" id="PF16901">
    <property type="entry name" value="DAO_C"/>
    <property type="match status" value="1"/>
</dbReference>
<evidence type="ECO:0000256" key="1">
    <source>
        <dbReference type="ARBA" id="ARBA00001974"/>
    </source>
</evidence>
<dbReference type="Gene3D" id="3.30.9.10">
    <property type="entry name" value="D-Amino Acid Oxidase, subunit A, domain 2"/>
    <property type="match status" value="1"/>
</dbReference>
<dbReference type="InterPro" id="IPR000447">
    <property type="entry name" value="G3P_DH_FAD-dep"/>
</dbReference>
<dbReference type="NCBIfam" id="NF008899">
    <property type="entry name" value="PRK12266.1"/>
    <property type="match status" value="1"/>
</dbReference>
<comment type="caution">
    <text evidence="8">The sequence shown here is derived from an EMBL/GenBank/DDBJ whole genome shotgun (WGS) entry which is preliminary data.</text>
</comment>
<comment type="similarity">
    <text evidence="2">Belongs to the FAD-dependent glycerol-3-phosphate dehydrogenase family.</text>
</comment>
<evidence type="ECO:0000256" key="4">
    <source>
        <dbReference type="ARBA" id="ARBA00022827"/>
    </source>
</evidence>
<gene>
    <name evidence="8" type="ORF">LCGC14_0075450</name>
</gene>